<dbReference type="Gene3D" id="3.40.50.720">
    <property type="entry name" value="NAD(P)-binding Rossmann-like Domain"/>
    <property type="match status" value="1"/>
</dbReference>
<gene>
    <name evidence="2" type="ORF">FB562_0007</name>
</gene>
<feature type="domain" description="Oxidoreductase DRL-like catalytic" evidence="1">
    <location>
        <begin position="153"/>
        <end position="345"/>
    </location>
</feature>
<reference evidence="2 3" key="1">
    <citation type="submission" date="2019-06" db="EMBL/GenBank/DDBJ databases">
        <title>Sequencing the genomes of 1000 actinobacteria strains.</title>
        <authorList>
            <person name="Klenk H.-P."/>
        </authorList>
    </citation>
    <scope>NUCLEOTIDE SEQUENCE [LARGE SCALE GENOMIC DNA]</scope>
    <source>
        <strain evidence="2 3">DSM 26477</strain>
    </source>
</reference>
<proteinExistence type="predicted"/>
<evidence type="ECO:0000259" key="1">
    <source>
        <dbReference type="Pfam" id="PF21135"/>
    </source>
</evidence>
<dbReference type="AlphaFoldDB" id="A0A542YFV4"/>
<comment type="caution">
    <text evidence="2">The sequence shown here is derived from an EMBL/GenBank/DDBJ whole genome shotgun (WGS) entry which is preliminary data.</text>
</comment>
<accession>A0A542YFV4</accession>
<dbReference type="InterPro" id="IPR048423">
    <property type="entry name" value="DRL_cat"/>
</dbReference>
<organism evidence="2 3">
    <name type="scientific">Homoserinimonas aerilata</name>
    <dbReference type="NCBI Taxonomy" id="1162970"/>
    <lineage>
        <taxon>Bacteria</taxon>
        <taxon>Bacillati</taxon>
        <taxon>Actinomycetota</taxon>
        <taxon>Actinomycetes</taxon>
        <taxon>Micrococcales</taxon>
        <taxon>Microbacteriaceae</taxon>
        <taxon>Homoserinimonas</taxon>
    </lineage>
</organism>
<dbReference type="SUPFAM" id="SSF51735">
    <property type="entry name" value="NAD(P)-binding Rossmann-fold domains"/>
    <property type="match status" value="1"/>
</dbReference>
<dbReference type="Pfam" id="PF21135">
    <property type="entry name" value="DRL_cat"/>
    <property type="match status" value="1"/>
</dbReference>
<evidence type="ECO:0000313" key="3">
    <source>
        <dbReference type="Proteomes" id="UP000317998"/>
    </source>
</evidence>
<name>A0A542YFV4_9MICO</name>
<dbReference type="InterPro" id="IPR036291">
    <property type="entry name" value="NAD(P)-bd_dom_sf"/>
</dbReference>
<dbReference type="PANTHER" id="PTHR37850">
    <property type="entry name" value="STRU PROTEIN"/>
    <property type="match status" value="1"/>
</dbReference>
<protein>
    <submittedName>
        <fullName evidence="2">Putative homoserine dehydrogenase-like protein</fullName>
    </submittedName>
</protein>
<dbReference type="Proteomes" id="UP000317998">
    <property type="component" value="Unassembled WGS sequence"/>
</dbReference>
<dbReference type="EMBL" id="VFOM01000001">
    <property type="protein sequence ID" value="TQL46966.1"/>
    <property type="molecule type" value="Genomic_DNA"/>
</dbReference>
<dbReference type="PANTHER" id="PTHR37850:SF3">
    <property type="entry name" value="BLR7815 PROTEIN"/>
    <property type="match status" value="1"/>
</dbReference>
<keyword evidence="3" id="KW-1185">Reference proteome</keyword>
<dbReference type="RefSeq" id="WP_246081274.1">
    <property type="nucleotide sequence ID" value="NZ_VFOM01000001.1"/>
</dbReference>
<sequence>MNIEALLKEADGAPIRIALTGANGAYARTLLAQLLLVPSLHPAILCDLDLEGLRATLSELGYPAERLVLAAEASDAPSDAIILSDDVTSIGELGFDILVEATGNPAIGYQAALSALESGHHVAMVSKEVDSIAGSHLLRVAARNDVVYTLAGGDQPANLLGLISWVRTLGLDIVAVGKSSEYDLVLDPDTGQLSQLDETIDGSGMLDHLDLGTSVTETLAKRAEVVEALNRRATADYCEMAVVATNGGFSADVERLHYPVARTAELADIYSLQEDGGILSAPGRIDVFSALRLRGEASFAGGVFVVVRTHDSATWRILAEKGHVVSRNERYAAIYLPYHFMGIETPLTLLAIARLGLATGYSQARGDTLLAGRAARDLPTGTVLSMGGHHHDVAGVNPVLVERGTVPVGTAPLYVLSFATTVRDIRAGELIAIDDVSGYDPVLLAASTTS</sequence>
<evidence type="ECO:0000313" key="2">
    <source>
        <dbReference type="EMBL" id="TQL46966.1"/>
    </source>
</evidence>